<sequence length="177" mass="20227">MKRKIFLLLGGVFIMLLLKSDGCQQTDNNVYLQFQVDTLVQKVALLSIELDSVTTERDQLRGVMTEYADRVTKGSVVHVSFIKENLLRQLPIEEVYSALDTEVVTYPEGRLIYNAPYPIKGVYPVRQSSSFVIQDRELRLIDPIAFWKYNKYCLILTDSTYSNDSVDSTSNTSVLQN</sequence>
<reference evidence="2 4" key="2">
    <citation type="submission" date="2023-11" db="EMBL/GenBank/DDBJ databases">
        <title>MicrobeMod: A computational toolkit for identifying prokaryotic methylation and restriction-modification with nanopore sequencing.</title>
        <authorList>
            <person name="Crits-Christoph A."/>
            <person name="Kang S.C."/>
            <person name="Lee H."/>
            <person name="Ostrov N."/>
        </authorList>
    </citation>
    <scope>NUCLEOTIDE SEQUENCE [LARGE SCALE GENOMIC DNA]</scope>
    <source>
        <strain evidence="2 4">ATCC 23090</strain>
    </source>
</reference>
<evidence type="ECO:0000313" key="2">
    <source>
        <dbReference type="EMBL" id="WQG88221.1"/>
    </source>
</evidence>
<reference evidence="1 3" key="1">
    <citation type="submission" date="2016-11" db="EMBL/GenBank/DDBJ databases">
        <authorList>
            <person name="Jaros S."/>
            <person name="Januszkiewicz K."/>
            <person name="Wedrychowicz H."/>
        </authorList>
    </citation>
    <scope>NUCLEOTIDE SEQUENCE [LARGE SCALE GENOMIC DNA]</scope>
    <source>
        <strain evidence="1 3">DSM 784</strain>
    </source>
</reference>
<dbReference type="Proteomes" id="UP000183788">
    <property type="component" value="Unassembled WGS sequence"/>
</dbReference>
<accession>A0A1K1S2R8</accession>
<name>A0A1K1S2R8_9BACT</name>
<evidence type="ECO:0000313" key="4">
    <source>
        <dbReference type="Proteomes" id="UP001326715"/>
    </source>
</evidence>
<dbReference type="RefSeq" id="WP_072363622.1">
    <property type="nucleotide sequence ID" value="NZ_CP139972.1"/>
</dbReference>
<proteinExistence type="predicted"/>
<evidence type="ECO:0000313" key="3">
    <source>
        <dbReference type="Proteomes" id="UP000183788"/>
    </source>
</evidence>
<dbReference type="STRING" id="1004.SAMN05661012_04658"/>
<organism evidence="1 3">
    <name type="scientific">Chitinophaga sancti</name>
    <dbReference type="NCBI Taxonomy" id="1004"/>
    <lineage>
        <taxon>Bacteria</taxon>
        <taxon>Pseudomonadati</taxon>
        <taxon>Bacteroidota</taxon>
        <taxon>Chitinophagia</taxon>
        <taxon>Chitinophagales</taxon>
        <taxon>Chitinophagaceae</taxon>
        <taxon>Chitinophaga</taxon>
    </lineage>
</organism>
<evidence type="ECO:0000313" key="1">
    <source>
        <dbReference type="EMBL" id="SFW78482.1"/>
    </source>
</evidence>
<keyword evidence="4" id="KW-1185">Reference proteome</keyword>
<protein>
    <submittedName>
        <fullName evidence="1">Uncharacterized protein</fullName>
    </submittedName>
</protein>
<dbReference type="Proteomes" id="UP001326715">
    <property type="component" value="Chromosome"/>
</dbReference>
<dbReference type="EMBL" id="FPIZ01000016">
    <property type="protein sequence ID" value="SFW78482.1"/>
    <property type="molecule type" value="Genomic_DNA"/>
</dbReference>
<dbReference type="AlphaFoldDB" id="A0A1K1S2R8"/>
<gene>
    <name evidence="1" type="ORF">SAMN05661012_04658</name>
    <name evidence="2" type="ORF">SR876_25155</name>
</gene>
<dbReference type="EMBL" id="CP140154">
    <property type="protein sequence ID" value="WQG88221.1"/>
    <property type="molecule type" value="Genomic_DNA"/>
</dbReference>